<evidence type="ECO:0000313" key="7">
    <source>
        <dbReference type="EMBL" id="KAF1948967.1"/>
    </source>
</evidence>
<comment type="similarity">
    <text evidence="5">Belongs to the class I-like SAM-binding methyltransferase superfamily. EFM4 family.</text>
</comment>
<feature type="domain" description="Methyltransferase" evidence="6">
    <location>
        <begin position="81"/>
        <end position="211"/>
    </location>
</feature>
<keyword evidence="2 5" id="KW-0489">Methyltransferase</keyword>
<dbReference type="Proteomes" id="UP000800035">
    <property type="component" value="Unassembled WGS sequence"/>
</dbReference>
<gene>
    <name evidence="5" type="primary">EFM4</name>
    <name evidence="7" type="ORF">CC80DRAFT_529692</name>
</gene>
<evidence type="ECO:0000256" key="3">
    <source>
        <dbReference type="ARBA" id="ARBA00022679"/>
    </source>
</evidence>
<dbReference type="GO" id="GO:0032259">
    <property type="term" value="P:methylation"/>
    <property type="evidence" value="ECO:0007669"/>
    <property type="project" value="UniProtKB-KW"/>
</dbReference>
<keyword evidence="5" id="KW-0813">Transport</keyword>
<evidence type="ECO:0000256" key="5">
    <source>
        <dbReference type="HAMAP-Rule" id="MF_03188"/>
    </source>
</evidence>
<name>A0A6A5TJ52_9PLEO</name>
<dbReference type="Pfam" id="PF13847">
    <property type="entry name" value="Methyltransf_31"/>
    <property type="match status" value="1"/>
</dbReference>
<dbReference type="PANTHER" id="PTHR12843:SF5">
    <property type="entry name" value="EEF1A LYSINE METHYLTRANSFERASE 2"/>
    <property type="match status" value="1"/>
</dbReference>
<comment type="subcellular location">
    <subcellularLocation>
        <location evidence="5">Cytoplasm</location>
    </subcellularLocation>
</comment>
<protein>
    <recommendedName>
        <fullName evidence="5">Protein-lysine N-methyltransferase EFM4</fullName>
        <ecNumber evidence="5">2.1.1.-</ecNumber>
    </recommendedName>
    <alternativeName>
        <fullName evidence="5">Elongation factor methyltransferase 4</fullName>
    </alternativeName>
</protein>
<keyword evidence="3 5" id="KW-0808">Transferase</keyword>
<dbReference type="AlphaFoldDB" id="A0A6A5TJ52"/>
<dbReference type="CDD" id="cd02440">
    <property type="entry name" value="AdoMet_MTases"/>
    <property type="match status" value="1"/>
</dbReference>
<keyword evidence="1 5" id="KW-0963">Cytoplasm</keyword>
<dbReference type="InterPro" id="IPR025714">
    <property type="entry name" value="Methyltranfer_dom"/>
</dbReference>
<dbReference type="EC" id="2.1.1.-" evidence="5"/>
<dbReference type="InterPro" id="IPR029063">
    <property type="entry name" value="SAM-dependent_MTases_sf"/>
</dbReference>
<evidence type="ECO:0000256" key="2">
    <source>
        <dbReference type="ARBA" id="ARBA00022603"/>
    </source>
</evidence>
<reference evidence="7" key="1">
    <citation type="journal article" date="2020" name="Stud. Mycol.">
        <title>101 Dothideomycetes genomes: a test case for predicting lifestyles and emergence of pathogens.</title>
        <authorList>
            <person name="Haridas S."/>
            <person name="Albert R."/>
            <person name="Binder M."/>
            <person name="Bloem J."/>
            <person name="Labutti K."/>
            <person name="Salamov A."/>
            <person name="Andreopoulos B."/>
            <person name="Baker S."/>
            <person name="Barry K."/>
            <person name="Bills G."/>
            <person name="Bluhm B."/>
            <person name="Cannon C."/>
            <person name="Castanera R."/>
            <person name="Culley D."/>
            <person name="Daum C."/>
            <person name="Ezra D."/>
            <person name="Gonzalez J."/>
            <person name="Henrissat B."/>
            <person name="Kuo A."/>
            <person name="Liang C."/>
            <person name="Lipzen A."/>
            <person name="Lutzoni F."/>
            <person name="Magnuson J."/>
            <person name="Mondo S."/>
            <person name="Nolan M."/>
            <person name="Ohm R."/>
            <person name="Pangilinan J."/>
            <person name="Park H.-J."/>
            <person name="Ramirez L."/>
            <person name="Alfaro M."/>
            <person name="Sun H."/>
            <person name="Tritt A."/>
            <person name="Yoshinaga Y."/>
            <person name="Zwiers L.-H."/>
            <person name="Turgeon B."/>
            <person name="Goodwin S."/>
            <person name="Spatafora J."/>
            <person name="Crous P."/>
            <person name="Grigoriev I."/>
        </authorList>
    </citation>
    <scope>NUCLEOTIDE SEQUENCE</scope>
    <source>
        <strain evidence="7">CBS 675.92</strain>
    </source>
</reference>
<evidence type="ECO:0000256" key="4">
    <source>
        <dbReference type="ARBA" id="ARBA00022691"/>
    </source>
</evidence>
<dbReference type="Gene3D" id="3.40.50.150">
    <property type="entry name" value="Vaccinia Virus protein VP39"/>
    <property type="match status" value="1"/>
</dbReference>
<dbReference type="SUPFAM" id="SSF53335">
    <property type="entry name" value="S-adenosyl-L-methionine-dependent methyltransferases"/>
    <property type="match status" value="1"/>
</dbReference>
<accession>A0A6A5TJ52</accession>
<organism evidence="7 8">
    <name type="scientific">Byssothecium circinans</name>
    <dbReference type="NCBI Taxonomy" id="147558"/>
    <lineage>
        <taxon>Eukaryota</taxon>
        <taxon>Fungi</taxon>
        <taxon>Dikarya</taxon>
        <taxon>Ascomycota</taxon>
        <taxon>Pezizomycotina</taxon>
        <taxon>Dothideomycetes</taxon>
        <taxon>Pleosporomycetidae</taxon>
        <taxon>Pleosporales</taxon>
        <taxon>Massarineae</taxon>
        <taxon>Massarinaceae</taxon>
        <taxon>Byssothecium</taxon>
    </lineage>
</organism>
<dbReference type="GO" id="GO:0016279">
    <property type="term" value="F:protein-lysine N-methyltransferase activity"/>
    <property type="evidence" value="ECO:0007669"/>
    <property type="project" value="UniProtKB-UniRule"/>
</dbReference>
<dbReference type="GO" id="GO:0005737">
    <property type="term" value="C:cytoplasm"/>
    <property type="evidence" value="ECO:0007669"/>
    <property type="project" value="UniProtKB-SubCell"/>
</dbReference>
<dbReference type="InterPro" id="IPR026635">
    <property type="entry name" value="Efm4/METTL10"/>
</dbReference>
<evidence type="ECO:0000313" key="8">
    <source>
        <dbReference type="Proteomes" id="UP000800035"/>
    </source>
</evidence>
<sequence>MTQQLPHPTHLPPSDLGTRAYWDSAYTTERANFAQNTDDEGTVWFSDAGAEERMCQFLEDLAEEGELVKGSSTSTSGEVEARFLDLGTGNGHLLFSLREEGWMGELIGIDYSAQSITLANEILARKPASARIAIAFHEFDILSSTSDAPGWIASGFDVVLDKGTFDAISLSSETDSSGRRICEGYREKVEKLVKKKGRFLITSCNWTEEELRGWFEVDGGELVFENKVQYPSFRFGGREGSSVCTLCFRRG</sequence>
<keyword evidence="8" id="KW-1185">Reference proteome</keyword>
<dbReference type="PANTHER" id="PTHR12843">
    <property type="entry name" value="PROTEIN-LYSINE N-METHYLTRANSFERASE METTL10"/>
    <property type="match status" value="1"/>
</dbReference>
<evidence type="ECO:0000256" key="1">
    <source>
        <dbReference type="ARBA" id="ARBA00022490"/>
    </source>
</evidence>
<evidence type="ECO:0000259" key="6">
    <source>
        <dbReference type="Pfam" id="PF13847"/>
    </source>
</evidence>
<proteinExistence type="inferred from homology"/>
<comment type="function">
    <text evidence="5">S-adenosyl-L-methionine-dependent protein-lysine N-methyltransferase that mono- and dimethylates elongation factor 1-alpha at 'Lys-316'. May play a role in intracellular transport.</text>
</comment>
<dbReference type="GO" id="GO:0016192">
    <property type="term" value="P:vesicle-mediated transport"/>
    <property type="evidence" value="ECO:0007669"/>
    <property type="project" value="UniProtKB-UniRule"/>
</dbReference>
<keyword evidence="4 5" id="KW-0949">S-adenosyl-L-methionine</keyword>
<dbReference type="OrthoDB" id="10069295at2759"/>
<dbReference type="EMBL" id="ML977044">
    <property type="protein sequence ID" value="KAF1948967.1"/>
    <property type="molecule type" value="Genomic_DNA"/>
</dbReference>
<dbReference type="HAMAP" id="MF_03188">
    <property type="entry name" value="Methyltr_EFM4"/>
    <property type="match status" value="1"/>
</dbReference>